<accession>A0ACC1N874</accession>
<sequence>MMPDTQGLGHDARAVPMRVIVCGLHRTGTLSMRCALRRLGFNDCYHMMAVSEHIEDHPAQWIRAFEAKYANKGQFTREDWDKLLGFSQACCDVPSAVFSCELAELYPEAKVIILNRDPESWYESVLGSVAETMEPISLRHKLAQLYIRLFDPQMRNWLLFVQVMAALSMPFSHRREKNKAISWFKERYAEFREKIPAHRYIEYTIKDGWGPICEHLGVPIPTVKDKNTGEIIPEPFPHVNERAGYPAKRNRRLAKSITRANENAMILVGRVCTMASVGGGVEN</sequence>
<keyword evidence="2" id="KW-1185">Reference proteome</keyword>
<reference evidence="1" key="1">
    <citation type="submission" date="2022-08" db="EMBL/GenBank/DDBJ databases">
        <title>Genome Sequence of Lecanicillium fungicola.</title>
        <authorList>
            <person name="Buettner E."/>
        </authorList>
    </citation>
    <scope>NUCLEOTIDE SEQUENCE</scope>
    <source>
        <strain evidence="1">Babe33</strain>
    </source>
</reference>
<dbReference type="EMBL" id="JANJQO010000749">
    <property type="protein sequence ID" value="KAJ2975092.1"/>
    <property type="molecule type" value="Genomic_DNA"/>
</dbReference>
<protein>
    <submittedName>
        <fullName evidence="1">Uncharacterized protein</fullName>
    </submittedName>
</protein>
<evidence type="ECO:0000313" key="2">
    <source>
        <dbReference type="Proteomes" id="UP001143910"/>
    </source>
</evidence>
<organism evidence="1 2">
    <name type="scientific">Zarea fungicola</name>
    <dbReference type="NCBI Taxonomy" id="93591"/>
    <lineage>
        <taxon>Eukaryota</taxon>
        <taxon>Fungi</taxon>
        <taxon>Dikarya</taxon>
        <taxon>Ascomycota</taxon>
        <taxon>Pezizomycotina</taxon>
        <taxon>Sordariomycetes</taxon>
        <taxon>Hypocreomycetidae</taxon>
        <taxon>Hypocreales</taxon>
        <taxon>Cordycipitaceae</taxon>
        <taxon>Zarea</taxon>
    </lineage>
</organism>
<evidence type="ECO:0000313" key="1">
    <source>
        <dbReference type="EMBL" id="KAJ2975092.1"/>
    </source>
</evidence>
<dbReference type="Proteomes" id="UP001143910">
    <property type="component" value="Unassembled WGS sequence"/>
</dbReference>
<gene>
    <name evidence="1" type="ORF">NQ176_g5714</name>
</gene>
<comment type="caution">
    <text evidence="1">The sequence shown here is derived from an EMBL/GenBank/DDBJ whole genome shotgun (WGS) entry which is preliminary data.</text>
</comment>
<name>A0ACC1N874_9HYPO</name>
<proteinExistence type="predicted"/>